<gene>
    <name evidence="4" type="ORF">GGX14DRAFT_430537</name>
</gene>
<dbReference type="PANTHER" id="PTHR21068:SF43">
    <property type="entry name" value="SPARTIN"/>
    <property type="match status" value="1"/>
</dbReference>
<accession>A0AAD6VXD7</accession>
<comment type="caution">
    <text evidence="4">The sequence shown here is derived from an EMBL/GenBank/DDBJ whole genome shotgun (WGS) entry which is preliminary data.</text>
</comment>
<dbReference type="AlphaFoldDB" id="A0AAD6VXD7"/>
<feature type="compositionally biased region" description="Pro residues" evidence="1">
    <location>
        <begin position="336"/>
        <end position="357"/>
    </location>
</feature>
<sequence>MTSTDAFVLLNLSSCSLAAIGMHQSGTLALECVTIQVPGALTSGDDRHIYLVLRMDQTEIPIDPNRTIRTDLSDPGSRKYTFMPSDTDPVELILTVTLPNVPDAHFLEDVEIFESILAQYADLQGAFEQATTEVVPNINDKAASEELRGHLVLVNEDSGEVVGEFDRHFSVREDPALGKTGHENDPVVIEILDDEAHDANAMELFARAIPPEQQDWITKGATVISHAISGSTTLLLTAISAGSAYYTSHSKSSAQRAASARSASPAGTPGTAPLPPRAVAFLSSARTRKGLAAVHSVSGEAVKISTKTMEKIDRMIKNALGSSKRQGKSPARMPATLPPPLPPRTPSPSFLGPPPPYSSSLGTAGPSASGEKPHLPPRRQPSPSSSSVPPALPPRKISDHAAMPAPTGERVVVNLSTKTRILLSADLILATMDNSMRRILDSGTENLGSVVGHKYGPEAAESSVLMAGTARNVALVYIDLRGIGRKAILRRAGKEFMRGMLNKPEVTKVQS</sequence>
<keyword evidence="5" id="KW-1185">Reference proteome</keyword>
<feature type="region of interest" description="Disordered" evidence="1">
    <location>
        <begin position="256"/>
        <end position="275"/>
    </location>
</feature>
<proteinExistence type="predicted"/>
<dbReference type="GO" id="GO:0005886">
    <property type="term" value="C:plasma membrane"/>
    <property type="evidence" value="ECO:0007669"/>
    <property type="project" value="TreeGrafter"/>
</dbReference>
<dbReference type="Pfam" id="PF06911">
    <property type="entry name" value="Senescence"/>
    <property type="match status" value="2"/>
</dbReference>
<dbReference type="EMBL" id="JARJCW010000008">
    <property type="protein sequence ID" value="KAJ7221639.1"/>
    <property type="molecule type" value="Genomic_DNA"/>
</dbReference>
<feature type="chain" id="PRO_5041910671" description="Senescence domain-containing protein" evidence="2">
    <location>
        <begin position="19"/>
        <end position="511"/>
    </location>
</feature>
<evidence type="ECO:0000256" key="2">
    <source>
        <dbReference type="SAM" id="SignalP"/>
    </source>
</evidence>
<evidence type="ECO:0000313" key="4">
    <source>
        <dbReference type="EMBL" id="KAJ7221639.1"/>
    </source>
</evidence>
<reference evidence="4" key="1">
    <citation type="submission" date="2023-03" db="EMBL/GenBank/DDBJ databases">
        <title>Massive genome expansion in bonnet fungi (Mycena s.s.) driven by repeated elements and novel gene families across ecological guilds.</title>
        <authorList>
            <consortium name="Lawrence Berkeley National Laboratory"/>
            <person name="Harder C.B."/>
            <person name="Miyauchi S."/>
            <person name="Viragh M."/>
            <person name="Kuo A."/>
            <person name="Thoen E."/>
            <person name="Andreopoulos B."/>
            <person name="Lu D."/>
            <person name="Skrede I."/>
            <person name="Drula E."/>
            <person name="Henrissat B."/>
            <person name="Morin E."/>
            <person name="Kohler A."/>
            <person name="Barry K."/>
            <person name="LaButti K."/>
            <person name="Morin E."/>
            <person name="Salamov A."/>
            <person name="Lipzen A."/>
            <person name="Mereny Z."/>
            <person name="Hegedus B."/>
            <person name="Baldrian P."/>
            <person name="Stursova M."/>
            <person name="Weitz H."/>
            <person name="Taylor A."/>
            <person name="Grigoriev I.V."/>
            <person name="Nagy L.G."/>
            <person name="Martin F."/>
            <person name="Kauserud H."/>
        </authorList>
    </citation>
    <scope>NUCLEOTIDE SEQUENCE</scope>
    <source>
        <strain evidence="4">9144</strain>
    </source>
</reference>
<dbReference type="InterPro" id="IPR045036">
    <property type="entry name" value="Spartin-like"/>
</dbReference>
<evidence type="ECO:0000313" key="5">
    <source>
        <dbReference type="Proteomes" id="UP001219525"/>
    </source>
</evidence>
<feature type="signal peptide" evidence="2">
    <location>
        <begin position="1"/>
        <end position="18"/>
    </location>
</feature>
<feature type="domain" description="Senescence" evidence="3">
    <location>
        <begin position="424"/>
        <end position="494"/>
    </location>
</feature>
<dbReference type="InterPro" id="IPR009686">
    <property type="entry name" value="Senescence/spartin_C"/>
</dbReference>
<dbReference type="Proteomes" id="UP001219525">
    <property type="component" value="Unassembled WGS sequence"/>
</dbReference>
<evidence type="ECO:0000259" key="3">
    <source>
        <dbReference type="Pfam" id="PF06911"/>
    </source>
</evidence>
<organism evidence="4 5">
    <name type="scientific">Mycena pura</name>
    <dbReference type="NCBI Taxonomy" id="153505"/>
    <lineage>
        <taxon>Eukaryota</taxon>
        <taxon>Fungi</taxon>
        <taxon>Dikarya</taxon>
        <taxon>Basidiomycota</taxon>
        <taxon>Agaricomycotina</taxon>
        <taxon>Agaricomycetes</taxon>
        <taxon>Agaricomycetidae</taxon>
        <taxon>Agaricales</taxon>
        <taxon>Marasmiineae</taxon>
        <taxon>Mycenaceae</taxon>
        <taxon>Mycena</taxon>
    </lineage>
</organism>
<dbReference type="PANTHER" id="PTHR21068">
    <property type="entry name" value="SPARTIN"/>
    <property type="match status" value="1"/>
</dbReference>
<feature type="domain" description="Senescence" evidence="3">
    <location>
        <begin position="215"/>
        <end position="321"/>
    </location>
</feature>
<dbReference type="GO" id="GO:0051301">
    <property type="term" value="P:cell division"/>
    <property type="evidence" value="ECO:0007669"/>
    <property type="project" value="TreeGrafter"/>
</dbReference>
<protein>
    <recommendedName>
        <fullName evidence="3">Senescence domain-containing protein</fullName>
    </recommendedName>
</protein>
<evidence type="ECO:0000256" key="1">
    <source>
        <dbReference type="SAM" id="MobiDB-lite"/>
    </source>
</evidence>
<name>A0AAD6VXD7_9AGAR</name>
<feature type="region of interest" description="Disordered" evidence="1">
    <location>
        <begin position="319"/>
        <end position="405"/>
    </location>
</feature>
<feature type="compositionally biased region" description="Low complexity" evidence="1">
    <location>
        <begin position="256"/>
        <end position="271"/>
    </location>
</feature>
<keyword evidence="2" id="KW-0732">Signal</keyword>